<dbReference type="EMBL" id="CAJVPM010000218">
    <property type="protein sequence ID" value="CAG8438626.1"/>
    <property type="molecule type" value="Genomic_DNA"/>
</dbReference>
<sequence length="157" mass="17916">MTDSLKICKMLKDMLNQLAIECDMKEDFVRKLQVVGILNGANRIQVMTVDLPKGYITRIQRRKVYEIAGRLSKSKPLAFALKEILCAKSIIMQTFDIINKKDDVDPENFLDDSDDQDGYHTPPRTVISKTFVTPKKEDIHQVFIGLTPNIVELSSEE</sequence>
<reference evidence="1" key="1">
    <citation type="submission" date="2021-06" db="EMBL/GenBank/DDBJ databases">
        <authorList>
            <person name="Kallberg Y."/>
            <person name="Tangrot J."/>
            <person name="Rosling A."/>
        </authorList>
    </citation>
    <scope>NUCLEOTIDE SEQUENCE</scope>
    <source>
        <strain evidence="1">AU212A</strain>
    </source>
</reference>
<proteinExistence type="predicted"/>
<keyword evidence="2" id="KW-1185">Reference proteome</keyword>
<evidence type="ECO:0000313" key="1">
    <source>
        <dbReference type="EMBL" id="CAG8438626.1"/>
    </source>
</evidence>
<comment type="caution">
    <text evidence="1">The sequence shown here is derived from an EMBL/GenBank/DDBJ whole genome shotgun (WGS) entry which is preliminary data.</text>
</comment>
<organism evidence="1 2">
    <name type="scientific">Scutellospora calospora</name>
    <dbReference type="NCBI Taxonomy" id="85575"/>
    <lineage>
        <taxon>Eukaryota</taxon>
        <taxon>Fungi</taxon>
        <taxon>Fungi incertae sedis</taxon>
        <taxon>Mucoromycota</taxon>
        <taxon>Glomeromycotina</taxon>
        <taxon>Glomeromycetes</taxon>
        <taxon>Diversisporales</taxon>
        <taxon>Gigasporaceae</taxon>
        <taxon>Scutellospora</taxon>
    </lineage>
</organism>
<dbReference type="Proteomes" id="UP000789860">
    <property type="component" value="Unassembled WGS sequence"/>
</dbReference>
<accession>A0ACA9JVJ6</accession>
<protein>
    <submittedName>
        <fullName evidence="1">7853_t:CDS:1</fullName>
    </submittedName>
</protein>
<gene>
    <name evidence="1" type="ORF">SCALOS_LOCUS458</name>
</gene>
<name>A0ACA9JVJ6_9GLOM</name>
<evidence type="ECO:0000313" key="2">
    <source>
        <dbReference type="Proteomes" id="UP000789860"/>
    </source>
</evidence>